<keyword evidence="2" id="KW-0472">Membrane</keyword>
<evidence type="ECO:0000313" key="4">
    <source>
        <dbReference type="Proteomes" id="UP001596189"/>
    </source>
</evidence>
<feature type="transmembrane region" description="Helical" evidence="2">
    <location>
        <begin position="393"/>
        <end position="412"/>
    </location>
</feature>
<proteinExistence type="predicted"/>
<dbReference type="EMBL" id="JBHSRD010000004">
    <property type="protein sequence ID" value="MFC6008256.1"/>
    <property type="molecule type" value="Genomic_DNA"/>
</dbReference>
<sequence>MSEQPRPVPTTGWPTWPQRPPSATARALREFWALRSPGASTAVLGGCLAVALVAGPLTVGFTPGLGLAVVGALVWLPALPALVRGRRWLDLALAAASVALVAVVAVRDADWLVALCLLAALGAAAVVAGAARSTLAILLSGASWAVGVVRAVPWLRDGASQAAGGRRERVLSLVRSLALTLALLLVFGALFATADEVFASYLPSVSVRLLPGQVVVGVLALAVTASLAHLAGNPPSWSDLALAPARPARRLEWLLPVGSLAAMVVAFVLVQLGGVLGGHRHVLQAAHLTYAQYARHGFAQLVAVTLLTLVVVAVAARRAPRESARDRLVVRIALGVLCVGTLGVVASALRRVDLYVEAYGMSRLRMVLITGELFLAAVLLLVMVAGIRWRAAWLGRAVVLAAAVSVLALAALNPDARIVRYDAQAPLASDLDVSYLQGLSADAVPAMDALAEPLRSCLLSGVPVNAPQGWRDWSLGRSRAATVTAAATPAGAYADYACTQYFLATAP</sequence>
<dbReference type="InterPro" id="IPR025291">
    <property type="entry name" value="DUF4153"/>
</dbReference>
<protein>
    <submittedName>
        <fullName evidence="3">DUF4173 domain-containing protein</fullName>
    </submittedName>
</protein>
<dbReference type="RefSeq" id="WP_345715052.1">
    <property type="nucleotide sequence ID" value="NZ_BAABFP010000002.1"/>
</dbReference>
<evidence type="ECO:0000256" key="1">
    <source>
        <dbReference type="SAM" id="MobiDB-lite"/>
    </source>
</evidence>
<evidence type="ECO:0000313" key="3">
    <source>
        <dbReference type="EMBL" id="MFC6008256.1"/>
    </source>
</evidence>
<feature type="transmembrane region" description="Helical" evidence="2">
    <location>
        <begin position="112"/>
        <end position="131"/>
    </location>
</feature>
<dbReference type="Pfam" id="PF13687">
    <property type="entry name" value="DUF4153"/>
    <property type="match status" value="1"/>
</dbReference>
<feature type="region of interest" description="Disordered" evidence="1">
    <location>
        <begin position="1"/>
        <end position="20"/>
    </location>
</feature>
<organism evidence="3 4">
    <name type="scientific">Angustibacter luteus</name>
    <dbReference type="NCBI Taxonomy" id="658456"/>
    <lineage>
        <taxon>Bacteria</taxon>
        <taxon>Bacillati</taxon>
        <taxon>Actinomycetota</taxon>
        <taxon>Actinomycetes</taxon>
        <taxon>Kineosporiales</taxon>
        <taxon>Kineosporiaceae</taxon>
    </lineage>
</organism>
<feature type="transmembrane region" description="Helical" evidence="2">
    <location>
        <begin position="253"/>
        <end position="277"/>
    </location>
</feature>
<feature type="transmembrane region" description="Helical" evidence="2">
    <location>
        <begin position="366"/>
        <end position="386"/>
    </location>
</feature>
<dbReference type="Proteomes" id="UP001596189">
    <property type="component" value="Unassembled WGS sequence"/>
</dbReference>
<reference evidence="4" key="1">
    <citation type="journal article" date="2019" name="Int. J. Syst. Evol. Microbiol.">
        <title>The Global Catalogue of Microorganisms (GCM) 10K type strain sequencing project: providing services to taxonomists for standard genome sequencing and annotation.</title>
        <authorList>
            <consortium name="The Broad Institute Genomics Platform"/>
            <consortium name="The Broad Institute Genome Sequencing Center for Infectious Disease"/>
            <person name="Wu L."/>
            <person name="Ma J."/>
        </authorList>
    </citation>
    <scope>NUCLEOTIDE SEQUENCE [LARGE SCALE GENOMIC DNA]</scope>
    <source>
        <strain evidence="4">KACC 14249</strain>
    </source>
</reference>
<feature type="transmembrane region" description="Helical" evidence="2">
    <location>
        <begin position="297"/>
        <end position="316"/>
    </location>
</feature>
<gene>
    <name evidence="3" type="ORF">ACFQDO_14055</name>
</gene>
<keyword evidence="2" id="KW-0812">Transmembrane</keyword>
<feature type="transmembrane region" description="Helical" evidence="2">
    <location>
        <begin position="214"/>
        <end position="232"/>
    </location>
</feature>
<keyword evidence="2" id="KW-1133">Transmembrane helix</keyword>
<feature type="transmembrane region" description="Helical" evidence="2">
    <location>
        <begin position="176"/>
        <end position="194"/>
    </location>
</feature>
<keyword evidence="4" id="KW-1185">Reference proteome</keyword>
<feature type="transmembrane region" description="Helical" evidence="2">
    <location>
        <begin position="43"/>
        <end position="76"/>
    </location>
</feature>
<name>A0ABW1JFW5_9ACTN</name>
<evidence type="ECO:0000256" key="2">
    <source>
        <dbReference type="SAM" id="Phobius"/>
    </source>
</evidence>
<comment type="caution">
    <text evidence="3">The sequence shown here is derived from an EMBL/GenBank/DDBJ whole genome shotgun (WGS) entry which is preliminary data.</text>
</comment>
<feature type="transmembrane region" description="Helical" evidence="2">
    <location>
        <begin position="88"/>
        <end position="106"/>
    </location>
</feature>
<accession>A0ABW1JFW5</accession>
<feature type="transmembrane region" description="Helical" evidence="2">
    <location>
        <begin position="328"/>
        <end position="346"/>
    </location>
</feature>